<keyword evidence="2" id="KW-1185">Reference proteome</keyword>
<dbReference type="InterPro" id="IPR030906">
    <property type="entry name" value="Surf_polysacc"/>
</dbReference>
<organism evidence="1 2">
    <name type="scientific">Thalassobacillus devorans</name>
    <dbReference type="NCBI Taxonomy" id="279813"/>
    <lineage>
        <taxon>Bacteria</taxon>
        <taxon>Bacillati</taxon>
        <taxon>Bacillota</taxon>
        <taxon>Bacilli</taxon>
        <taxon>Bacillales</taxon>
        <taxon>Bacillaceae</taxon>
        <taxon>Thalassobacillus</taxon>
    </lineage>
</organism>
<name>A0ABQ1NFD0_9BACI</name>
<evidence type="ECO:0008006" key="3">
    <source>
        <dbReference type="Google" id="ProtNLM"/>
    </source>
</evidence>
<dbReference type="EMBL" id="BMCJ01000001">
    <property type="protein sequence ID" value="GGC75061.1"/>
    <property type="molecule type" value="Genomic_DNA"/>
</dbReference>
<proteinExistence type="predicted"/>
<dbReference type="NCBIfam" id="TIGR04396">
    <property type="entry name" value="surf_polysacc"/>
    <property type="match status" value="1"/>
</dbReference>
<evidence type="ECO:0000313" key="1">
    <source>
        <dbReference type="EMBL" id="GGC75061.1"/>
    </source>
</evidence>
<dbReference type="Proteomes" id="UP000619534">
    <property type="component" value="Unassembled WGS sequence"/>
</dbReference>
<protein>
    <recommendedName>
        <fullName evidence="3">Surface carbohydrate biosynthesis protein</fullName>
    </recommendedName>
</protein>
<evidence type="ECO:0000313" key="2">
    <source>
        <dbReference type="Proteomes" id="UP000619534"/>
    </source>
</evidence>
<reference evidence="2" key="1">
    <citation type="journal article" date="2019" name="Int. J. Syst. Evol. Microbiol.">
        <title>The Global Catalogue of Microorganisms (GCM) 10K type strain sequencing project: providing services to taxonomists for standard genome sequencing and annotation.</title>
        <authorList>
            <consortium name="The Broad Institute Genomics Platform"/>
            <consortium name="The Broad Institute Genome Sequencing Center for Infectious Disease"/>
            <person name="Wu L."/>
            <person name="Ma J."/>
        </authorList>
    </citation>
    <scope>NUCLEOTIDE SEQUENCE [LARGE SCALE GENOMIC DNA]</scope>
    <source>
        <strain evidence="2">CCM 7282</strain>
    </source>
</reference>
<accession>A0ABQ1NFD0</accession>
<comment type="caution">
    <text evidence="1">The sequence shown here is derived from an EMBL/GenBank/DDBJ whole genome shotgun (WGS) entry which is preliminary data.</text>
</comment>
<dbReference type="SUPFAM" id="SSF53756">
    <property type="entry name" value="UDP-Glycosyltransferase/glycogen phosphorylase"/>
    <property type="match status" value="1"/>
</dbReference>
<gene>
    <name evidence="1" type="ORF">GCM10007216_02090</name>
</gene>
<dbReference type="RefSeq" id="WP_062444496.1">
    <property type="nucleotide sequence ID" value="NZ_BMCJ01000001.1"/>
</dbReference>
<sequence length="423" mass="49054">MGERWLYLPVEVKARELDAKLLLAYYAIKKGYHVILGEQRMVELAAAEFPEGIFYSKGYSRGYRKKVIKQAVTNGHEVVELDEEGLIFPDSDRYLNTRMQKEVLKMITKEFCWGHYQCEVIGNAYPSQKKKCHIVGNPRFDLLHPKFHNLYLQDADRINEKYGDFILVNTRFPLYNGSQGKREDDSNPFLLYIKQLYISFIEMVKGLAVAFPHHQIIVRPHPAENTDPYEEAFSMLNNVNVIFEGNIIKWLMAAKAIVHNDCTSSIEAYLLEKPIVTYIPVTFKVMDMKLPNELGIQAVKINDVISIIESILKRSNSHEYFNQKYKDTANKLLSSYYLKDSGQFSYHSILKIMDGISLTPTKPIPRFNHSFNVKPNKKLEHLFPFLSKQEIQLFFNKIDEIENQDTVLSVTPIGENLYSIRSM</sequence>